<dbReference type="Proteomes" id="UP001611383">
    <property type="component" value="Chromosome"/>
</dbReference>
<keyword evidence="2 4" id="KW-0560">Oxidoreductase</keyword>
<dbReference type="CDD" id="cd02000">
    <property type="entry name" value="TPP_E1_PDC_ADC_BCADC"/>
    <property type="match status" value="1"/>
</dbReference>
<dbReference type="Gene3D" id="3.40.50.970">
    <property type="match status" value="1"/>
</dbReference>
<dbReference type="EC" id="1.2.4.4" evidence="4"/>
<comment type="catalytic activity">
    <reaction evidence="4">
        <text>N(6)-[(R)-lipoyl]-L-lysyl-[protein] + 3-methyl-2-oxobutanoate + H(+) = N(6)-[(R)-S(8)-2-methylpropanoyldihydrolipoyl]-L-lysyl-[protein] + CO2</text>
        <dbReference type="Rhea" id="RHEA:13457"/>
        <dbReference type="Rhea" id="RHEA-COMP:10474"/>
        <dbReference type="Rhea" id="RHEA-COMP:10497"/>
        <dbReference type="ChEBI" id="CHEBI:11851"/>
        <dbReference type="ChEBI" id="CHEBI:15378"/>
        <dbReference type="ChEBI" id="CHEBI:16526"/>
        <dbReference type="ChEBI" id="CHEBI:83099"/>
        <dbReference type="ChEBI" id="CHEBI:83142"/>
        <dbReference type="EC" id="1.2.4.4"/>
    </reaction>
</comment>
<evidence type="ECO:0000256" key="1">
    <source>
        <dbReference type="ARBA" id="ARBA00001964"/>
    </source>
</evidence>
<evidence type="ECO:0000256" key="4">
    <source>
        <dbReference type="RuleBase" id="RU365014"/>
    </source>
</evidence>
<gene>
    <name evidence="6" type="ORF">F0U60_21880</name>
</gene>
<feature type="domain" description="Dehydrogenase E1 component" evidence="5">
    <location>
        <begin position="32"/>
        <end position="329"/>
    </location>
</feature>
<keyword evidence="3 4" id="KW-0786">Thiamine pyrophosphate</keyword>
<proteinExistence type="inferred from homology"/>
<evidence type="ECO:0000313" key="6">
    <source>
        <dbReference type="EMBL" id="WNG46467.1"/>
    </source>
</evidence>
<dbReference type="InterPro" id="IPR050771">
    <property type="entry name" value="Alpha-ketoacid_DH_E1_comp"/>
</dbReference>
<accession>A0ABY9WUE4</accession>
<protein>
    <recommendedName>
        <fullName evidence="4">2-oxoisovalerate dehydrogenase subunit alpha</fullName>
        <ecNumber evidence="4">1.2.4.4</ecNumber>
    </recommendedName>
    <alternativeName>
        <fullName evidence="4">Branched-chain alpha-keto acid dehydrogenase E1 component alpha chain</fullName>
    </alternativeName>
</protein>
<evidence type="ECO:0000313" key="7">
    <source>
        <dbReference type="Proteomes" id="UP001611383"/>
    </source>
</evidence>
<sequence length="341" mass="38215">MTRETRVPKPRLLNRDEDSLPLERELLVRMHDLMVKARVLEERLIQMYKQGHGYFWIGGPGEEAFNVPLGLLMKKGQGPAYDYLHAHYRQSATMMALGEEPIGAMRQMKNVASDPYSGGRNFAGHFSKREWNIAPVSSPIEVQYVMAPGTAMVQKRHGGDGITIVTGGDAGTAEGDFASCLVWSSRPGNELPILIIVTNNKWGISTSAAGQHGETNVSDRGKAFNMRTKTIDGNDPINSYLELQEAMAYVRKERKPFLLEAVVSRLYGHSSATGANVEGGEQDCLVQFEARLEKHGILSRQEMDELRNRYKEEMAAMARQVIEEPRPAPETIWNHIYAERK</sequence>
<dbReference type="PANTHER" id="PTHR43380:SF1">
    <property type="entry name" value="2-OXOISOVALERATE DEHYDROGENASE SUBUNIT ALPHA, MITOCHONDRIAL"/>
    <property type="match status" value="1"/>
</dbReference>
<dbReference type="Pfam" id="PF00676">
    <property type="entry name" value="E1_dh"/>
    <property type="match status" value="1"/>
</dbReference>
<comment type="function">
    <text evidence="4">The branched-chain alpha-keto dehydrogenase complex catalyzes the overall conversion of alpha-keto acids to acyl-CoA and CO(2). It contains multiple copies of three enzymatic components: branched-chain alpha-keto acid decarboxylase (E1), lipoamide acyltransferase (E2) and lipoamide dehydrogenase (E3).</text>
</comment>
<name>A0ABY9WUE4_9BACT</name>
<dbReference type="SUPFAM" id="SSF52518">
    <property type="entry name" value="Thiamin diphosphate-binding fold (THDP-binding)"/>
    <property type="match status" value="1"/>
</dbReference>
<evidence type="ECO:0000256" key="2">
    <source>
        <dbReference type="ARBA" id="ARBA00023002"/>
    </source>
</evidence>
<comment type="similarity">
    <text evidence="4">Belongs to the BCKDHA family.</text>
</comment>
<evidence type="ECO:0000259" key="5">
    <source>
        <dbReference type="Pfam" id="PF00676"/>
    </source>
</evidence>
<reference evidence="6 7" key="1">
    <citation type="submission" date="2019-08" db="EMBL/GenBank/DDBJ databases">
        <title>Archangium and Cystobacter genomes.</title>
        <authorList>
            <person name="Chen I.-C.K."/>
            <person name="Wielgoss S."/>
        </authorList>
    </citation>
    <scope>NUCLEOTIDE SEQUENCE [LARGE SCALE GENOMIC DNA]</scope>
    <source>
        <strain evidence="6 7">Cbm 6</strain>
    </source>
</reference>
<dbReference type="InterPro" id="IPR029061">
    <property type="entry name" value="THDP-binding"/>
</dbReference>
<dbReference type="PANTHER" id="PTHR43380">
    <property type="entry name" value="2-OXOISOVALERATE DEHYDROGENASE SUBUNIT ALPHA, MITOCHONDRIAL"/>
    <property type="match status" value="1"/>
</dbReference>
<dbReference type="InterPro" id="IPR001017">
    <property type="entry name" value="DH_E1"/>
</dbReference>
<keyword evidence="7" id="KW-1185">Reference proteome</keyword>
<dbReference type="EMBL" id="CP043494">
    <property type="protein sequence ID" value="WNG46467.1"/>
    <property type="molecule type" value="Genomic_DNA"/>
</dbReference>
<comment type="cofactor">
    <cofactor evidence="1 4">
        <name>thiamine diphosphate</name>
        <dbReference type="ChEBI" id="CHEBI:58937"/>
    </cofactor>
</comment>
<organism evidence="6 7">
    <name type="scientific">Archangium minus</name>
    <dbReference type="NCBI Taxonomy" id="83450"/>
    <lineage>
        <taxon>Bacteria</taxon>
        <taxon>Pseudomonadati</taxon>
        <taxon>Myxococcota</taxon>
        <taxon>Myxococcia</taxon>
        <taxon>Myxococcales</taxon>
        <taxon>Cystobacterineae</taxon>
        <taxon>Archangiaceae</taxon>
        <taxon>Archangium</taxon>
    </lineage>
</organism>
<evidence type="ECO:0000256" key="3">
    <source>
        <dbReference type="ARBA" id="ARBA00023052"/>
    </source>
</evidence>